<evidence type="ECO:0000313" key="3">
    <source>
        <dbReference type="Proteomes" id="UP001056012"/>
    </source>
</evidence>
<sequence length="173" mass="18598">MSDTEKTATVSPSPSFTERELQILGWAMQSLRSGPPEIDYDKLAAFAGMSNPRSASNTWAKIKAKLLNPTLEGAVPATPKKTPRAKKIAAPKADSDEGDVTQTPKKTPRKRAPKKQDVDGESSPKKKPARSRKAPSDEPIKSETEETGDAGMAGMVDEDDAVGSDDEIFKTEV</sequence>
<proteinExistence type="predicted"/>
<dbReference type="AlphaFoldDB" id="A0A9Q8Z7W2"/>
<feature type="compositionally biased region" description="Acidic residues" evidence="1">
    <location>
        <begin position="156"/>
        <end position="166"/>
    </location>
</feature>
<feature type="region of interest" description="Disordered" evidence="1">
    <location>
        <begin position="67"/>
        <end position="173"/>
    </location>
</feature>
<name>A0A9Q8Z7W2_CURCL</name>
<dbReference type="OrthoDB" id="5403747at2759"/>
<keyword evidence="3" id="KW-1185">Reference proteome</keyword>
<evidence type="ECO:0000256" key="1">
    <source>
        <dbReference type="SAM" id="MobiDB-lite"/>
    </source>
</evidence>
<feature type="compositionally biased region" description="Basic and acidic residues" evidence="1">
    <location>
        <begin position="114"/>
        <end position="124"/>
    </location>
</feature>
<protein>
    <submittedName>
        <fullName evidence="2">Uncharacterized protein</fullName>
    </submittedName>
</protein>
<gene>
    <name evidence="2" type="ORF">yc1106_04496</name>
</gene>
<evidence type="ECO:0000313" key="2">
    <source>
        <dbReference type="EMBL" id="USP77222.1"/>
    </source>
</evidence>
<dbReference type="VEuPathDB" id="FungiDB:yc1106_04496"/>
<organism evidence="2 3">
    <name type="scientific">Curvularia clavata</name>
    <dbReference type="NCBI Taxonomy" id="95742"/>
    <lineage>
        <taxon>Eukaryota</taxon>
        <taxon>Fungi</taxon>
        <taxon>Dikarya</taxon>
        <taxon>Ascomycota</taxon>
        <taxon>Pezizomycotina</taxon>
        <taxon>Dothideomycetes</taxon>
        <taxon>Pleosporomycetidae</taxon>
        <taxon>Pleosporales</taxon>
        <taxon>Pleosporineae</taxon>
        <taxon>Pleosporaceae</taxon>
        <taxon>Curvularia</taxon>
    </lineage>
</organism>
<dbReference type="EMBL" id="CP089276">
    <property type="protein sequence ID" value="USP77222.1"/>
    <property type="molecule type" value="Genomic_DNA"/>
</dbReference>
<accession>A0A9Q8Z7W2</accession>
<reference evidence="2" key="1">
    <citation type="submission" date="2021-12" db="EMBL/GenBank/DDBJ databases">
        <title>Curvularia clavata genome.</title>
        <authorList>
            <person name="Cao Y."/>
        </authorList>
    </citation>
    <scope>NUCLEOTIDE SEQUENCE</scope>
    <source>
        <strain evidence="2">Yc1106</strain>
    </source>
</reference>
<dbReference type="Proteomes" id="UP001056012">
    <property type="component" value="Chromosome 3"/>
</dbReference>
<feature type="compositionally biased region" description="Basic and acidic residues" evidence="1">
    <location>
        <begin position="134"/>
        <end position="144"/>
    </location>
</feature>